<dbReference type="Proteomes" id="UP001328107">
    <property type="component" value="Unassembled WGS sequence"/>
</dbReference>
<evidence type="ECO:0000313" key="1">
    <source>
        <dbReference type="EMBL" id="GMR50251.1"/>
    </source>
</evidence>
<dbReference type="AlphaFoldDB" id="A0AAN5I483"/>
<feature type="non-terminal residue" evidence="1">
    <location>
        <position position="1"/>
    </location>
</feature>
<gene>
    <name evidence="1" type="ORF">PMAYCL1PPCAC_20446</name>
</gene>
<proteinExistence type="predicted"/>
<protein>
    <submittedName>
        <fullName evidence="1">Uncharacterized protein</fullName>
    </submittedName>
</protein>
<dbReference type="EMBL" id="BTRK01000004">
    <property type="protein sequence ID" value="GMR50251.1"/>
    <property type="molecule type" value="Genomic_DNA"/>
</dbReference>
<name>A0AAN5I483_9BILA</name>
<accession>A0AAN5I483</accession>
<comment type="caution">
    <text evidence="1">The sequence shown here is derived from an EMBL/GenBank/DDBJ whole genome shotgun (WGS) entry which is preliminary data.</text>
</comment>
<organism evidence="1 2">
    <name type="scientific">Pristionchus mayeri</name>
    <dbReference type="NCBI Taxonomy" id="1317129"/>
    <lineage>
        <taxon>Eukaryota</taxon>
        <taxon>Metazoa</taxon>
        <taxon>Ecdysozoa</taxon>
        <taxon>Nematoda</taxon>
        <taxon>Chromadorea</taxon>
        <taxon>Rhabditida</taxon>
        <taxon>Rhabditina</taxon>
        <taxon>Diplogasteromorpha</taxon>
        <taxon>Diplogasteroidea</taxon>
        <taxon>Neodiplogasteridae</taxon>
        <taxon>Pristionchus</taxon>
    </lineage>
</organism>
<keyword evidence="2" id="KW-1185">Reference proteome</keyword>
<reference evidence="2" key="1">
    <citation type="submission" date="2022-10" db="EMBL/GenBank/DDBJ databases">
        <title>Genome assembly of Pristionchus species.</title>
        <authorList>
            <person name="Yoshida K."/>
            <person name="Sommer R.J."/>
        </authorList>
    </citation>
    <scope>NUCLEOTIDE SEQUENCE [LARGE SCALE GENOMIC DNA]</scope>
    <source>
        <strain evidence="2">RS5460</strain>
    </source>
</reference>
<sequence length="107" mass="12553">PLLHPALNLFSVGNIINVSDTTDRYVRQNSFYSCFQLRRRDLIYRINHGVLLHSDEDFHRALNCCDARFSKCLSSSHTNMRFFARFLISSRLSILEFLSRYTTSLTM</sequence>
<evidence type="ECO:0000313" key="2">
    <source>
        <dbReference type="Proteomes" id="UP001328107"/>
    </source>
</evidence>